<gene>
    <name evidence="2" type="ORF">T02_13420</name>
</gene>
<reference evidence="2 3" key="1">
    <citation type="submission" date="2015-05" db="EMBL/GenBank/DDBJ databases">
        <title>Evolution of Trichinella species and genotypes.</title>
        <authorList>
            <person name="Korhonen P.K."/>
            <person name="Edoardo P."/>
            <person name="Giuseppe L.R."/>
            <person name="Gasser R.B."/>
        </authorList>
    </citation>
    <scope>NUCLEOTIDE SEQUENCE [LARGE SCALE GENOMIC DNA]</scope>
    <source>
        <strain evidence="2">ISS10</strain>
    </source>
</reference>
<dbReference type="EMBL" id="JYDW01000302">
    <property type="protein sequence ID" value="KRZ49635.1"/>
    <property type="molecule type" value="Genomic_DNA"/>
</dbReference>
<keyword evidence="3" id="KW-1185">Reference proteome</keyword>
<name>A0A0V1KQP4_9BILA</name>
<evidence type="ECO:0000256" key="1">
    <source>
        <dbReference type="SAM" id="SignalP"/>
    </source>
</evidence>
<evidence type="ECO:0000313" key="3">
    <source>
        <dbReference type="Proteomes" id="UP000054721"/>
    </source>
</evidence>
<sequence length="107" mass="12162">MTLGAGGNLHWPTILATGWLISWPTRLCHMTWQGHLRTCSPKYPRRRAVQHHDAVSVHLHSVNGQKRLGTTCISLLLRNPRLNIHLLDVGLRPRMETSEPKEGYLQA</sequence>
<organism evidence="2 3">
    <name type="scientific">Trichinella nativa</name>
    <dbReference type="NCBI Taxonomy" id="6335"/>
    <lineage>
        <taxon>Eukaryota</taxon>
        <taxon>Metazoa</taxon>
        <taxon>Ecdysozoa</taxon>
        <taxon>Nematoda</taxon>
        <taxon>Enoplea</taxon>
        <taxon>Dorylaimia</taxon>
        <taxon>Trichinellida</taxon>
        <taxon>Trichinellidae</taxon>
        <taxon>Trichinella</taxon>
    </lineage>
</organism>
<accession>A0A0V1KQP4</accession>
<dbReference type="AlphaFoldDB" id="A0A0V1KQP4"/>
<keyword evidence="1" id="KW-0732">Signal</keyword>
<evidence type="ECO:0000313" key="2">
    <source>
        <dbReference type="EMBL" id="KRZ49635.1"/>
    </source>
</evidence>
<dbReference type="Proteomes" id="UP000054721">
    <property type="component" value="Unassembled WGS sequence"/>
</dbReference>
<comment type="caution">
    <text evidence="2">The sequence shown here is derived from an EMBL/GenBank/DDBJ whole genome shotgun (WGS) entry which is preliminary data.</text>
</comment>
<feature type="chain" id="PRO_5006881154" evidence="1">
    <location>
        <begin position="17"/>
        <end position="107"/>
    </location>
</feature>
<proteinExistence type="predicted"/>
<dbReference type="OrthoDB" id="5927696at2759"/>
<protein>
    <submittedName>
        <fullName evidence="2">Uncharacterized protein</fullName>
    </submittedName>
</protein>
<feature type="signal peptide" evidence="1">
    <location>
        <begin position="1"/>
        <end position="16"/>
    </location>
</feature>